<protein>
    <submittedName>
        <fullName evidence="2">MarR family transcriptional regulator</fullName>
    </submittedName>
</protein>
<dbReference type="GO" id="GO:0006950">
    <property type="term" value="P:response to stress"/>
    <property type="evidence" value="ECO:0007669"/>
    <property type="project" value="TreeGrafter"/>
</dbReference>
<accession>A0A4R5L7W9</accession>
<reference evidence="2 3" key="1">
    <citation type="submission" date="2019-03" db="EMBL/GenBank/DDBJ databases">
        <title>Paraburkholderia sp. isolated from native Mimosa gymnas in Guartela State Park, Brazil.</title>
        <authorList>
            <person name="Paulitsch F."/>
            <person name="Hungria M."/>
            <person name="Delamuta J.R.M."/>
            <person name="Ribeiro R.A."/>
            <person name="Dall'Agnol R."/>
            <person name="Silva J.S.B."/>
        </authorList>
    </citation>
    <scope>NUCLEOTIDE SEQUENCE [LARGE SCALE GENOMIC DNA]</scope>
    <source>
        <strain evidence="2 3">CNPSo 3008</strain>
    </source>
</reference>
<gene>
    <name evidence="2" type="ORF">E1N52_32560</name>
</gene>
<dbReference type="AlphaFoldDB" id="A0A4R5L7W9"/>
<dbReference type="SMART" id="SM00347">
    <property type="entry name" value="HTH_MARR"/>
    <property type="match status" value="1"/>
</dbReference>
<dbReference type="PROSITE" id="PS50995">
    <property type="entry name" value="HTH_MARR_2"/>
    <property type="match status" value="1"/>
</dbReference>
<evidence type="ECO:0000259" key="1">
    <source>
        <dbReference type="PROSITE" id="PS50995"/>
    </source>
</evidence>
<sequence length="158" mass="17379">MREPARTPAGELLSSIMLDLFRLNSGLLTSGDRLVEGLGLTSARWQMLGAISAAERPQPVAWIARDLGANRQNVQRIVNDLANDGLVRFEANPHHRRAQLVVLTDEGRQAFEAAMRLQAPWVNRLSDGVTVNEIKALQRVIMKMQANLDDMAGADGPD</sequence>
<feature type="domain" description="HTH marR-type" evidence="1">
    <location>
        <begin position="13"/>
        <end position="146"/>
    </location>
</feature>
<dbReference type="PANTHER" id="PTHR33164">
    <property type="entry name" value="TRANSCRIPTIONAL REGULATOR, MARR FAMILY"/>
    <property type="match status" value="1"/>
</dbReference>
<dbReference type="PANTHER" id="PTHR33164:SF43">
    <property type="entry name" value="HTH-TYPE TRANSCRIPTIONAL REPRESSOR YETL"/>
    <property type="match status" value="1"/>
</dbReference>
<evidence type="ECO:0000313" key="3">
    <source>
        <dbReference type="Proteomes" id="UP000295606"/>
    </source>
</evidence>
<dbReference type="OrthoDB" id="5511415at2"/>
<dbReference type="Gene3D" id="1.10.10.10">
    <property type="entry name" value="Winged helix-like DNA-binding domain superfamily/Winged helix DNA-binding domain"/>
    <property type="match status" value="1"/>
</dbReference>
<dbReference type="InterPro" id="IPR036390">
    <property type="entry name" value="WH_DNA-bd_sf"/>
</dbReference>
<proteinExistence type="predicted"/>
<dbReference type="SUPFAM" id="SSF46785">
    <property type="entry name" value="Winged helix' DNA-binding domain"/>
    <property type="match status" value="1"/>
</dbReference>
<dbReference type="InterPro" id="IPR000835">
    <property type="entry name" value="HTH_MarR-typ"/>
</dbReference>
<dbReference type="InterPro" id="IPR036388">
    <property type="entry name" value="WH-like_DNA-bd_sf"/>
</dbReference>
<dbReference type="InterPro" id="IPR039422">
    <property type="entry name" value="MarR/SlyA-like"/>
</dbReference>
<comment type="caution">
    <text evidence="2">The sequence shown here is derived from an EMBL/GenBank/DDBJ whole genome shotgun (WGS) entry which is preliminary data.</text>
</comment>
<name>A0A4R5L7W9_9BURK</name>
<dbReference type="GO" id="GO:0003700">
    <property type="term" value="F:DNA-binding transcription factor activity"/>
    <property type="evidence" value="ECO:0007669"/>
    <property type="project" value="InterPro"/>
</dbReference>
<dbReference type="EMBL" id="SMOD01000035">
    <property type="protein sequence ID" value="TDG03819.1"/>
    <property type="molecule type" value="Genomic_DNA"/>
</dbReference>
<dbReference type="Proteomes" id="UP000295606">
    <property type="component" value="Unassembled WGS sequence"/>
</dbReference>
<dbReference type="Pfam" id="PF12802">
    <property type="entry name" value="MarR_2"/>
    <property type="match status" value="1"/>
</dbReference>
<organism evidence="2 3">
    <name type="scientific">Paraburkholderia guartelaensis</name>
    <dbReference type="NCBI Taxonomy" id="2546446"/>
    <lineage>
        <taxon>Bacteria</taxon>
        <taxon>Pseudomonadati</taxon>
        <taxon>Pseudomonadota</taxon>
        <taxon>Betaproteobacteria</taxon>
        <taxon>Burkholderiales</taxon>
        <taxon>Burkholderiaceae</taxon>
        <taxon>Paraburkholderia</taxon>
    </lineage>
</organism>
<evidence type="ECO:0000313" key="2">
    <source>
        <dbReference type="EMBL" id="TDG03819.1"/>
    </source>
</evidence>